<dbReference type="InterPro" id="IPR015943">
    <property type="entry name" value="WD40/YVTN_repeat-like_dom_sf"/>
</dbReference>
<dbReference type="SMART" id="SM00320">
    <property type="entry name" value="WD40"/>
    <property type="match status" value="5"/>
</dbReference>
<feature type="repeat" description="WD" evidence="4">
    <location>
        <begin position="776"/>
        <end position="817"/>
    </location>
</feature>
<evidence type="ECO:0000313" key="9">
    <source>
        <dbReference type="EMBL" id="KAK3366724.1"/>
    </source>
</evidence>
<proteinExistence type="predicted"/>
<evidence type="ECO:0000259" key="8">
    <source>
        <dbReference type="Pfam" id="PF26640"/>
    </source>
</evidence>
<dbReference type="InterPro" id="IPR020472">
    <property type="entry name" value="WD40_PAC1"/>
</dbReference>
<feature type="repeat" description="WD" evidence="4">
    <location>
        <begin position="818"/>
        <end position="859"/>
    </location>
</feature>
<dbReference type="SMART" id="SM00248">
    <property type="entry name" value="ANK"/>
    <property type="match status" value="3"/>
</dbReference>
<dbReference type="SUPFAM" id="SSF48403">
    <property type="entry name" value="Ankyrin repeat"/>
    <property type="match status" value="1"/>
</dbReference>
<dbReference type="PROSITE" id="PS00678">
    <property type="entry name" value="WD_REPEATS_1"/>
    <property type="match status" value="5"/>
</dbReference>
<dbReference type="InterPro" id="IPR036770">
    <property type="entry name" value="Ankyrin_rpt-contain_sf"/>
</dbReference>
<dbReference type="Pfam" id="PF25173">
    <property type="entry name" value="Beta-prop_WDR3_1st"/>
    <property type="match status" value="1"/>
</dbReference>
<dbReference type="InterPro" id="IPR010730">
    <property type="entry name" value="HET"/>
</dbReference>
<keyword evidence="5" id="KW-0175">Coiled coil</keyword>
<keyword evidence="6" id="KW-1133">Transmembrane helix</keyword>
<evidence type="ECO:0000256" key="6">
    <source>
        <dbReference type="SAM" id="Phobius"/>
    </source>
</evidence>
<organism evidence="9 10">
    <name type="scientific">Lasiosphaeria ovina</name>
    <dbReference type="NCBI Taxonomy" id="92902"/>
    <lineage>
        <taxon>Eukaryota</taxon>
        <taxon>Fungi</taxon>
        <taxon>Dikarya</taxon>
        <taxon>Ascomycota</taxon>
        <taxon>Pezizomycotina</taxon>
        <taxon>Sordariomycetes</taxon>
        <taxon>Sordariomycetidae</taxon>
        <taxon>Sordariales</taxon>
        <taxon>Lasiosphaeriaceae</taxon>
        <taxon>Lasiosphaeria</taxon>
    </lineage>
</organism>
<evidence type="ECO:0000256" key="5">
    <source>
        <dbReference type="SAM" id="Coils"/>
    </source>
</evidence>
<feature type="coiled-coil region" evidence="5">
    <location>
        <begin position="562"/>
        <end position="610"/>
    </location>
</feature>
<dbReference type="InterPro" id="IPR019775">
    <property type="entry name" value="WD40_repeat_CS"/>
</dbReference>
<evidence type="ECO:0000256" key="2">
    <source>
        <dbReference type="ARBA" id="ARBA00022737"/>
    </source>
</evidence>
<dbReference type="InterPro" id="IPR002110">
    <property type="entry name" value="Ankyrin_rpt"/>
</dbReference>
<dbReference type="AlphaFoldDB" id="A0AAE0JYK4"/>
<keyword evidence="1 4" id="KW-0853">WD repeat</keyword>
<name>A0AAE0JYK4_9PEZI</name>
<feature type="repeat" description="WD" evidence="4">
    <location>
        <begin position="902"/>
        <end position="943"/>
    </location>
</feature>
<gene>
    <name evidence="9" type="ORF">B0T24DRAFT_367243</name>
</gene>
<evidence type="ECO:0000256" key="1">
    <source>
        <dbReference type="ARBA" id="ARBA00022574"/>
    </source>
</evidence>
<dbReference type="Gene3D" id="1.25.40.20">
    <property type="entry name" value="Ankyrin repeat-containing domain"/>
    <property type="match status" value="1"/>
</dbReference>
<dbReference type="InterPro" id="IPR036322">
    <property type="entry name" value="WD40_repeat_dom_sf"/>
</dbReference>
<protein>
    <recommendedName>
        <fullName evidence="11">Vegetative incompatibility protein HET-E-1</fullName>
    </recommendedName>
</protein>
<keyword evidence="2" id="KW-0677">Repeat</keyword>
<feature type="domain" description="Heterokaryon incompatibility" evidence="7">
    <location>
        <begin position="22"/>
        <end position="112"/>
    </location>
</feature>
<dbReference type="PROSITE" id="PS50297">
    <property type="entry name" value="ANK_REP_REGION"/>
    <property type="match status" value="2"/>
</dbReference>
<keyword evidence="6" id="KW-0472">Membrane</keyword>
<dbReference type="InterPro" id="IPR058525">
    <property type="entry name" value="DUF8212"/>
</dbReference>
<dbReference type="PRINTS" id="PR00320">
    <property type="entry name" value="GPROTEINBRPT"/>
</dbReference>
<feature type="repeat" description="ANK" evidence="3">
    <location>
        <begin position="691"/>
        <end position="723"/>
    </location>
</feature>
<dbReference type="PROSITE" id="PS50294">
    <property type="entry name" value="WD_REPEATS_REGION"/>
    <property type="match status" value="5"/>
</dbReference>
<feature type="transmembrane region" description="Helical" evidence="6">
    <location>
        <begin position="204"/>
        <end position="221"/>
    </location>
</feature>
<evidence type="ECO:0008006" key="11">
    <source>
        <dbReference type="Google" id="ProtNLM"/>
    </source>
</evidence>
<feature type="domain" description="DUF8212" evidence="8">
    <location>
        <begin position="226"/>
        <end position="287"/>
    </location>
</feature>
<dbReference type="Pfam" id="PF26640">
    <property type="entry name" value="DUF8212"/>
    <property type="match status" value="1"/>
</dbReference>
<feature type="repeat" description="ANK" evidence="3">
    <location>
        <begin position="658"/>
        <end position="690"/>
    </location>
</feature>
<feature type="repeat" description="WD" evidence="4">
    <location>
        <begin position="944"/>
        <end position="976"/>
    </location>
</feature>
<dbReference type="SUPFAM" id="SSF50978">
    <property type="entry name" value="WD40 repeat-like"/>
    <property type="match status" value="1"/>
</dbReference>
<dbReference type="PROSITE" id="PS50088">
    <property type="entry name" value="ANK_REPEAT"/>
    <property type="match status" value="2"/>
</dbReference>
<evidence type="ECO:0000313" key="10">
    <source>
        <dbReference type="Proteomes" id="UP001287356"/>
    </source>
</evidence>
<sequence>MRLINVKTYKLEEFLDYKTPKYAILSHTWGDDGEELTFRDVEEGGIRKPGVGSAKFLGSCRQAVQDRLGYVWIDTCCIDKTNLVELSEAINSMFRWYQRASVCYAYLSDVPSDDEPRKPSSKFCTSRWFGRGWTLQELLAPEQLRFYNSEWGYLGNKGTLRTIVGKITGIPHQILLGISELRSASVAQRMSWAGGRETKRKEDLAYCLLGIFGVTMPMIYGEGGDQAFLRLQDQILRTTRDDSILAWGLISPEKPLINSADQAGQATAGRILATAPSDFAHSGDIVCREQLSTSLNPLDISGGSLRLYLSLLTTSAGSVFGLLNCGPRHDPKRIVGIPLAQMASGASNEYVRPEGCHAALQPITASGASPRLIHIRNDNPSKKSTNARQQYWLYDDDAFAEVSLDLVDVSPSSCWDRDRAMIVSTLVPSGVATHQTLARFRHNDEESPDFVILLEVKQQDNSVKPECHVMICYRNTSLQELADKLQYVLQRASGRDSASNGLLHLRVALESDTQQPVFTIKPEVLSHPPDININIAAELRKSDLMLELVGIWEAKGQNNMEREELEQKVKDKGGRLERAKKERELVEDELRKLEKRRRMLAEEESNESEEMRLLGKKQAAVEARQEQAFQRWSHVRRRWDELYHINHDNHDYDLGEMDDWMPIYWAADRGYAEIVELLLTKGADLDVVNRDGWTPLIAASDKGHIDVVRLLVEKGIDVNAKDKGARTALWYAREARHNAVVQLLHRSGATISNDNVVLTSGSADTTISTAQLQRTLEGHSGSVYSVAFAPNSTVLASGSYDHTIRLWDASTGQLQRTLEGHSSAVSSVAFASNSTMLASGSYDNTIRLWDASTGQLQRTLEGHRSAVYSVAFASNSTVLASGSFDNTIRLWDASTGQLQRTLEGHSGSVYSVAFAPNSTVLASGSYDHTIRLWDASTGQLQRTLEGHSSAVSSVAFASNSTMLASGSYDKTIRLWESIEALST</sequence>
<dbReference type="InterPro" id="IPR001680">
    <property type="entry name" value="WD40_rpt"/>
</dbReference>
<evidence type="ECO:0000256" key="3">
    <source>
        <dbReference type="PROSITE-ProRule" id="PRU00023"/>
    </source>
</evidence>
<accession>A0AAE0JYK4</accession>
<dbReference type="PROSITE" id="PS50082">
    <property type="entry name" value="WD_REPEATS_2"/>
    <property type="match status" value="5"/>
</dbReference>
<keyword evidence="10" id="KW-1185">Reference proteome</keyword>
<dbReference type="PANTHER" id="PTHR10622:SF10">
    <property type="entry name" value="HET DOMAIN-CONTAINING PROTEIN"/>
    <property type="match status" value="1"/>
</dbReference>
<comment type="caution">
    <text evidence="9">The sequence shown here is derived from an EMBL/GenBank/DDBJ whole genome shotgun (WGS) entry which is preliminary data.</text>
</comment>
<dbReference type="EMBL" id="JAULSN010000007">
    <property type="protein sequence ID" value="KAK3366724.1"/>
    <property type="molecule type" value="Genomic_DNA"/>
</dbReference>
<reference evidence="9" key="2">
    <citation type="submission" date="2023-06" db="EMBL/GenBank/DDBJ databases">
        <authorList>
            <consortium name="Lawrence Berkeley National Laboratory"/>
            <person name="Haridas S."/>
            <person name="Hensen N."/>
            <person name="Bonometti L."/>
            <person name="Westerberg I."/>
            <person name="Brannstrom I.O."/>
            <person name="Guillou S."/>
            <person name="Cros-Aarteil S."/>
            <person name="Calhoun S."/>
            <person name="Kuo A."/>
            <person name="Mondo S."/>
            <person name="Pangilinan J."/>
            <person name="Riley R."/>
            <person name="Labutti K."/>
            <person name="Andreopoulos B."/>
            <person name="Lipzen A."/>
            <person name="Chen C."/>
            <person name="Yanf M."/>
            <person name="Daum C."/>
            <person name="Ng V."/>
            <person name="Clum A."/>
            <person name="Steindorff A."/>
            <person name="Ohm R."/>
            <person name="Martin F."/>
            <person name="Silar P."/>
            <person name="Natvig D."/>
            <person name="Lalanne C."/>
            <person name="Gautier V."/>
            <person name="Ament-Velasquez S.L."/>
            <person name="Kruys A."/>
            <person name="Hutchinson M.I."/>
            <person name="Powell A.J."/>
            <person name="Barry K."/>
            <person name="Miller A.N."/>
            <person name="Grigoriev I.V."/>
            <person name="Debuchy R."/>
            <person name="Gladieux P."/>
            <person name="Thoren M.H."/>
            <person name="Johannesson H."/>
        </authorList>
    </citation>
    <scope>NUCLEOTIDE SEQUENCE</scope>
    <source>
        <strain evidence="9">CBS 958.72</strain>
    </source>
</reference>
<dbReference type="Pfam" id="PF06985">
    <property type="entry name" value="HET"/>
    <property type="match status" value="1"/>
</dbReference>
<dbReference type="Gene3D" id="2.130.10.10">
    <property type="entry name" value="YVTN repeat-like/Quinoprotein amine dehydrogenase"/>
    <property type="match status" value="3"/>
</dbReference>
<keyword evidence="6" id="KW-0812">Transmembrane</keyword>
<dbReference type="Pfam" id="PF12796">
    <property type="entry name" value="Ank_2"/>
    <property type="match status" value="1"/>
</dbReference>
<reference evidence="9" key="1">
    <citation type="journal article" date="2023" name="Mol. Phylogenet. Evol.">
        <title>Genome-scale phylogeny and comparative genomics of the fungal order Sordariales.</title>
        <authorList>
            <person name="Hensen N."/>
            <person name="Bonometti L."/>
            <person name="Westerberg I."/>
            <person name="Brannstrom I.O."/>
            <person name="Guillou S."/>
            <person name="Cros-Aarteil S."/>
            <person name="Calhoun S."/>
            <person name="Haridas S."/>
            <person name="Kuo A."/>
            <person name="Mondo S."/>
            <person name="Pangilinan J."/>
            <person name="Riley R."/>
            <person name="LaButti K."/>
            <person name="Andreopoulos B."/>
            <person name="Lipzen A."/>
            <person name="Chen C."/>
            <person name="Yan M."/>
            <person name="Daum C."/>
            <person name="Ng V."/>
            <person name="Clum A."/>
            <person name="Steindorff A."/>
            <person name="Ohm R.A."/>
            <person name="Martin F."/>
            <person name="Silar P."/>
            <person name="Natvig D.O."/>
            <person name="Lalanne C."/>
            <person name="Gautier V."/>
            <person name="Ament-Velasquez S.L."/>
            <person name="Kruys A."/>
            <person name="Hutchinson M.I."/>
            <person name="Powell A.J."/>
            <person name="Barry K."/>
            <person name="Miller A.N."/>
            <person name="Grigoriev I.V."/>
            <person name="Debuchy R."/>
            <person name="Gladieux P."/>
            <person name="Hiltunen Thoren M."/>
            <person name="Johannesson H."/>
        </authorList>
    </citation>
    <scope>NUCLEOTIDE SEQUENCE</scope>
    <source>
        <strain evidence="9">CBS 958.72</strain>
    </source>
</reference>
<dbReference type="CDD" id="cd00200">
    <property type="entry name" value="WD40"/>
    <property type="match status" value="1"/>
</dbReference>
<dbReference type="PANTHER" id="PTHR10622">
    <property type="entry name" value="HET DOMAIN-CONTAINING PROTEIN"/>
    <property type="match status" value="1"/>
</dbReference>
<feature type="repeat" description="WD" evidence="4">
    <location>
        <begin position="860"/>
        <end position="901"/>
    </location>
</feature>
<evidence type="ECO:0000259" key="7">
    <source>
        <dbReference type="Pfam" id="PF06985"/>
    </source>
</evidence>
<keyword evidence="3" id="KW-0040">ANK repeat</keyword>
<dbReference type="Proteomes" id="UP001287356">
    <property type="component" value="Unassembled WGS sequence"/>
</dbReference>
<evidence type="ECO:0000256" key="4">
    <source>
        <dbReference type="PROSITE-ProRule" id="PRU00221"/>
    </source>
</evidence>